<feature type="non-terminal residue" evidence="1">
    <location>
        <position position="1"/>
    </location>
</feature>
<comment type="caution">
    <text evidence="1">The sequence shown here is derived from an EMBL/GenBank/DDBJ whole genome shotgun (WGS) entry which is preliminary data.</text>
</comment>
<accession>A0AAV4S6W2</accession>
<reference evidence="1 2" key="1">
    <citation type="submission" date="2021-06" db="EMBL/GenBank/DDBJ databases">
        <title>Caerostris extrusa draft genome.</title>
        <authorList>
            <person name="Kono N."/>
            <person name="Arakawa K."/>
        </authorList>
    </citation>
    <scope>NUCLEOTIDE SEQUENCE [LARGE SCALE GENOMIC DNA]</scope>
</reference>
<sequence length="236" mass="26862">PAVISSQPWSGRLINLTACDGPTPLRPIGPRPIRKQKKRLRLSLVKKDLDEVSHVILLPTKPLKKMKKLKSVTTAIFFFKTKKSRDEHHMLHELENEFNVIHGLVGNISSSNFDDFQLPKSPTKPRGSRSACPPIVCDFYQLDKGGFPTRKALKYHLFRFIASLFERLLSRCTLPLLCRRLVKPLMLCLHPQSTVYRQDARLSMSFSHTGEKLLCPERGCEAVDMELHEGILVKAP</sequence>
<evidence type="ECO:0000313" key="2">
    <source>
        <dbReference type="Proteomes" id="UP001054945"/>
    </source>
</evidence>
<dbReference type="AlphaFoldDB" id="A0AAV4S6W2"/>
<gene>
    <name evidence="1" type="ORF">CEXT_464701</name>
</gene>
<evidence type="ECO:0000313" key="1">
    <source>
        <dbReference type="EMBL" id="GIY29998.1"/>
    </source>
</evidence>
<protein>
    <submittedName>
        <fullName evidence="1">Uncharacterized protein</fullName>
    </submittedName>
</protein>
<keyword evidence="2" id="KW-1185">Reference proteome</keyword>
<organism evidence="1 2">
    <name type="scientific">Caerostris extrusa</name>
    <name type="common">Bark spider</name>
    <name type="synonym">Caerostris bankana</name>
    <dbReference type="NCBI Taxonomy" id="172846"/>
    <lineage>
        <taxon>Eukaryota</taxon>
        <taxon>Metazoa</taxon>
        <taxon>Ecdysozoa</taxon>
        <taxon>Arthropoda</taxon>
        <taxon>Chelicerata</taxon>
        <taxon>Arachnida</taxon>
        <taxon>Araneae</taxon>
        <taxon>Araneomorphae</taxon>
        <taxon>Entelegynae</taxon>
        <taxon>Araneoidea</taxon>
        <taxon>Araneidae</taxon>
        <taxon>Caerostris</taxon>
    </lineage>
</organism>
<proteinExistence type="predicted"/>
<dbReference type="EMBL" id="BPLR01009166">
    <property type="protein sequence ID" value="GIY29998.1"/>
    <property type="molecule type" value="Genomic_DNA"/>
</dbReference>
<dbReference type="Proteomes" id="UP001054945">
    <property type="component" value="Unassembled WGS sequence"/>
</dbReference>
<name>A0AAV4S6W2_CAEEX</name>